<dbReference type="InterPro" id="IPR049381">
    <property type="entry name" value="UbiD-like_C"/>
</dbReference>
<dbReference type="SUPFAM" id="SSF50475">
    <property type="entry name" value="FMN-binding split barrel"/>
    <property type="match status" value="1"/>
</dbReference>
<evidence type="ECO:0000259" key="2">
    <source>
        <dbReference type="Pfam" id="PF20696"/>
    </source>
</evidence>
<name>A0A8J8C9Z7_9EURY</name>
<protein>
    <submittedName>
        <fullName evidence="3">UbiD family decarboxylase</fullName>
    </submittedName>
</protein>
<dbReference type="PANTHER" id="PTHR30108:SF17">
    <property type="entry name" value="FERULIC ACID DECARBOXYLASE 1"/>
    <property type="match status" value="1"/>
</dbReference>
<dbReference type="Proteomes" id="UP000766550">
    <property type="component" value="Unassembled WGS sequence"/>
</dbReference>
<gene>
    <name evidence="3" type="ORF">KTS45_17365</name>
</gene>
<dbReference type="Pfam" id="PF20696">
    <property type="entry name" value="UbiD_C"/>
    <property type="match status" value="1"/>
</dbReference>
<comment type="caution">
    <text evidence="3">The sequence shown here is derived from an EMBL/GenBank/DDBJ whole genome shotgun (WGS) entry which is preliminary data.</text>
</comment>
<evidence type="ECO:0000313" key="4">
    <source>
        <dbReference type="Proteomes" id="UP000766550"/>
    </source>
</evidence>
<dbReference type="RefSeq" id="WP_162318814.1">
    <property type="nucleotide sequence ID" value="NZ_JAHQXF010000003.1"/>
</dbReference>
<dbReference type="InterPro" id="IPR002830">
    <property type="entry name" value="UbiD"/>
</dbReference>
<feature type="domain" description="3-octaprenyl-4-hydroxybenzoate carboxy-lyase-like N-terminal" evidence="1">
    <location>
        <begin position="11"/>
        <end position="98"/>
    </location>
</feature>
<reference evidence="3 4" key="1">
    <citation type="submission" date="2021-06" db="EMBL/GenBank/DDBJ databases">
        <title>New haloarchaea isolates fom saline soil.</title>
        <authorList>
            <person name="Duran-Viseras A."/>
            <person name="Sanchez-Porro C.S."/>
            <person name="Ventosa A."/>
        </authorList>
    </citation>
    <scope>NUCLEOTIDE SEQUENCE [LARGE SCALE GENOMIC DNA]</scope>
    <source>
        <strain evidence="3 4">JCM 183640</strain>
    </source>
</reference>
<dbReference type="Pfam" id="PF20695">
    <property type="entry name" value="UbiD_N"/>
    <property type="match status" value="1"/>
</dbReference>
<dbReference type="EMBL" id="JAHQXF010000003">
    <property type="protein sequence ID" value="MBV0925975.1"/>
    <property type="molecule type" value="Genomic_DNA"/>
</dbReference>
<sequence length="463" mass="49947">MTDARSFREGVDALAANDDLLDVDERVSDEDVAAVAAEAARSNGPAVRFTETSGVVTPVSGAFAGPEQVTQSSERPWKRIATALGLETDASYRRVVERVAAPLAAATEPAETDLLADPSDADCYSLGLPPLEPGAPPAFTLGVLAFEHGDETRWLPVRGSVRGTHRVRAVVPADSGLTSSAEVSLCLGVPGAAVTNTLLHWLDRSQTGSIRPGTKSDAVPTATHEGRVVPATSEVLFSGRVADFEAGSEPSVDGGTAWELAMETEVVDVSVDAVAHRESPLVPFVPLGTPLTDDVQLVGITESARLNYRVNNYWGIEPVEWIRLPAEMSLGMCVVASEILYAGFEWQLSNTLFAFSSLFDKILILDENTSAADLSRPLDDIWVKAHPSQDWVFSEPSAPAATAPRYRTDGEPGSRLFINATWDPRWDEEYIAPRVTYETSYPEEVRRTVAEMWSNLGFDSSDD</sequence>
<dbReference type="GO" id="GO:0016831">
    <property type="term" value="F:carboxy-lyase activity"/>
    <property type="evidence" value="ECO:0007669"/>
    <property type="project" value="InterPro"/>
</dbReference>
<keyword evidence="4" id="KW-1185">Reference proteome</keyword>
<dbReference type="SUPFAM" id="SSF143968">
    <property type="entry name" value="UbiD C-terminal domain-like"/>
    <property type="match status" value="1"/>
</dbReference>
<dbReference type="PANTHER" id="PTHR30108">
    <property type="entry name" value="3-OCTAPRENYL-4-HYDROXYBENZOATE CARBOXY-LYASE-RELATED"/>
    <property type="match status" value="1"/>
</dbReference>
<dbReference type="OrthoDB" id="198775at2157"/>
<dbReference type="AlphaFoldDB" id="A0A8J8C9Z7"/>
<organism evidence="3 4">
    <name type="scientific">Haloarcula limicola</name>
    <dbReference type="NCBI Taxonomy" id="1429915"/>
    <lineage>
        <taxon>Archaea</taxon>
        <taxon>Methanobacteriati</taxon>
        <taxon>Methanobacteriota</taxon>
        <taxon>Stenosarchaea group</taxon>
        <taxon>Halobacteria</taxon>
        <taxon>Halobacteriales</taxon>
        <taxon>Haloarculaceae</taxon>
        <taxon>Haloarcula</taxon>
    </lineage>
</organism>
<dbReference type="InterPro" id="IPR049383">
    <property type="entry name" value="UbiD-like_N"/>
</dbReference>
<evidence type="ECO:0000259" key="1">
    <source>
        <dbReference type="Pfam" id="PF20695"/>
    </source>
</evidence>
<proteinExistence type="predicted"/>
<accession>A0A8J8C9Z7</accession>
<feature type="domain" description="3-octaprenyl-4-hydroxybenzoate carboxy-lyase-like C-terminal" evidence="2">
    <location>
        <begin position="297"/>
        <end position="420"/>
    </location>
</feature>
<evidence type="ECO:0000313" key="3">
    <source>
        <dbReference type="EMBL" id="MBV0925975.1"/>
    </source>
</evidence>
<dbReference type="GO" id="GO:0005737">
    <property type="term" value="C:cytoplasm"/>
    <property type="evidence" value="ECO:0007669"/>
    <property type="project" value="TreeGrafter"/>
</dbReference>